<feature type="region of interest" description="Disordered" evidence="3">
    <location>
        <begin position="1"/>
        <end position="28"/>
    </location>
</feature>
<keyword evidence="2" id="KW-0539">Nucleus</keyword>
<comment type="subcellular location">
    <subcellularLocation>
        <location evidence="1">Nucleus</location>
    </subcellularLocation>
</comment>
<dbReference type="SUPFAM" id="SSF47113">
    <property type="entry name" value="Histone-fold"/>
    <property type="match status" value="1"/>
</dbReference>
<evidence type="ECO:0000256" key="2">
    <source>
        <dbReference type="ARBA" id="ARBA00023242"/>
    </source>
</evidence>
<dbReference type="HOGENOM" id="CLU_045277_3_1_1"/>
<proteinExistence type="predicted"/>
<sequence>MSEEAKTEAETSSAASSTATPASAPAAAAWKSRFPLARIKKIMQADQDVGKVAQVTPIIVSKALELFMQSIITESCKQTRLHNAKRVTVSHLKHAVQSVDQFDFLQEIVEKVPDAPAIKPERKSKRTRSNAASNENGGSNSGKRRKRPDSESTSSKQSAAEPVKEESAGSEEAAA</sequence>
<feature type="region of interest" description="Disordered" evidence="3">
    <location>
        <begin position="115"/>
        <end position="175"/>
    </location>
</feature>
<dbReference type="InterPro" id="IPR003958">
    <property type="entry name" value="CBFA_NFYB_domain"/>
</dbReference>
<dbReference type="Proteomes" id="UP000001744">
    <property type="component" value="Unassembled WGS sequence"/>
</dbReference>
<dbReference type="GO" id="GO:0001046">
    <property type="term" value="F:core promoter sequence-specific DNA binding"/>
    <property type="evidence" value="ECO:0000318"/>
    <property type="project" value="GO_Central"/>
</dbReference>
<dbReference type="InterPro" id="IPR050568">
    <property type="entry name" value="Transcr_DNA_Rep_Reg"/>
</dbReference>
<dbReference type="InterPro" id="IPR009072">
    <property type="entry name" value="Histone-fold"/>
</dbReference>
<dbReference type="PANTHER" id="PTHR10252">
    <property type="entry name" value="HISTONE-LIKE TRANSCRIPTION FACTOR CCAAT-RELATED"/>
    <property type="match status" value="1"/>
</dbReference>
<feature type="compositionally biased region" description="Low complexity" evidence="3">
    <location>
        <begin position="129"/>
        <end position="138"/>
    </location>
</feature>
<feature type="compositionally biased region" description="Low complexity" evidence="3">
    <location>
        <begin position="10"/>
        <end position="28"/>
    </location>
</feature>
<dbReference type="Gene3D" id="1.10.20.10">
    <property type="entry name" value="Histone, subunit A"/>
    <property type="match status" value="1"/>
</dbReference>
<name>B6JX31_SCHJY</name>
<dbReference type="GO" id="GO:0006366">
    <property type="term" value="P:transcription by RNA polymerase II"/>
    <property type="evidence" value="ECO:0000318"/>
    <property type="project" value="GO_Central"/>
</dbReference>
<dbReference type="GO" id="GO:0005634">
    <property type="term" value="C:nucleus"/>
    <property type="evidence" value="ECO:0000318"/>
    <property type="project" value="GO_Central"/>
</dbReference>
<dbReference type="RefSeq" id="XP_002172225.1">
    <property type="nucleotide sequence ID" value="XM_002172189.1"/>
</dbReference>
<dbReference type="GO" id="GO:0017054">
    <property type="term" value="C:negative cofactor 2 complex"/>
    <property type="evidence" value="ECO:0000318"/>
    <property type="project" value="GO_Central"/>
</dbReference>
<evidence type="ECO:0000259" key="4">
    <source>
        <dbReference type="Pfam" id="PF00808"/>
    </source>
</evidence>
<evidence type="ECO:0000313" key="7">
    <source>
        <dbReference type="Proteomes" id="UP000001744"/>
    </source>
</evidence>
<dbReference type="OrthoDB" id="653904at2759"/>
<dbReference type="eggNOG" id="KOG1659">
    <property type="taxonomic scope" value="Eukaryota"/>
</dbReference>
<dbReference type="PANTHER" id="PTHR10252:SF5">
    <property type="entry name" value="DR1-ASSOCIATED COREPRESSOR"/>
    <property type="match status" value="1"/>
</dbReference>
<dbReference type="Pfam" id="PF00808">
    <property type="entry name" value="CBFD_NFYB_HMF"/>
    <property type="match status" value="1"/>
</dbReference>
<evidence type="ECO:0000313" key="5">
    <source>
        <dbReference type="EMBL" id="EEB05932.1"/>
    </source>
</evidence>
<dbReference type="GO" id="GO:0046982">
    <property type="term" value="F:protein heterodimerization activity"/>
    <property type="evidence" value="ECO:0007669"/>
    <property type="project" value="InterPro"/>
</dbReference>
<dbReference type="AlphaFoldDB" id="B6JX31"/>
<dbReference type="VEuPathDB" id="FungiDB:SJAG_00958"/>
<feature type="domain" description="Transcription factor CBF/NF-Y/archaeal histone" evidence="4">
    <location>
        <begin position="33"/>
        <end position="96"/>
    </location>
</feature>
<gene>
    <name evidence="6" type="primary">bur6</name>
    <name evidence="5" type="ORF">SJAG_00958</name>
</gene>
<dbReference type="JaponicusDB" id="SJAG_00958">
    <property type="gene designation" value="bur6"/>
</dbReference>
<organism evidence="5 7">
    <name type="scientific">Schizosaccharomyces japonicus (strain yFS275 / FY16936)</name>
    <name type="common">Fission yeast</name>
    <dbReference type="NCBI Taxonomy" id="402676"/>
    <lineage>
        <taxon>Eukaryota</taxon>
        <taxon>Fungi</taxon>
        <taxon>Dikarya</taxon>
        <taxon>Ascomycota</taxon>
        <taxon>Taphrinomycotina</taxon>
        <taxon>Schizosaccharomycetes</taxon>
        <taxon>Schizosaccharomycetales</taxon>
        <taxon>Schizosaccharomycetaceae</taxon>
        <taxon>Schizosaccharomyces</taxon>
    </lineage>
</organism>
<dbReference type="STRING" id="402676.B6JX31"/>
<dbReference type="OMA" id="NYSHCAS"/>
<dbReference type="CDD" id="cd22906">
    <property type="entry name" value="HFD_DRAP1"/>
    <property type="match status" value="1"/>
</dbReference>
<dbReference type="EMBL" id="KE651166">
    <property type="protein sequence ID" value="EEB05932.1"/>
    <property type="molecule type" value="Genomic_DNA"/>
</dbReference>
<evidence type="ECO:0000313" key="6">
    <source>
        <dbReference type="JaponicusDB" id="SJAG_00958"/>
    </source>
</evidence>
<dbReference type="GeneID" id="7050829"/>
<reference evidence="5 7" key="1">
    <citation type="journal article" date="2011" name="Science">
        <title>Comparative functional genomics of the fission yeasts.</title>
        <authorList>
            <person name="Rhind N."/>
            <person name="Chen Z."/>
            <person name="Yassour M."/>
            <person name="Thompson D.A."/>
            <person name="Haas B.J."/>
            <person name="Habib N."/>
            <person name="Wapinski I."/>
            <person name="Roy S."/>
            <person name="Lin M.F."/>
            <person name="Heiman D.I."/>
            <person name="Young S.K."/>
            <person name="Furuya K."/>
            <person name="Guo Y."/>
            <person name="Pidoux A."/>
            <person name="Chen H.M."/>
            <person name="Robbertse B."/>
            <person name="Goldberg J.M."/>
            <person name="Aoki K."/>
            <person name="Bayne E.H."/>
            <person name="Berlin A.M."/>
            <person name="Desjardins C.A."/>
            <person name="Dobbs E."/>
            <person name="Dukaj L."/>
            <person name="Fan L."/>
            <person name="FitzGerald M.G."/>
            <person name="French C."/>
            <person name="Gujja S."/>
            <person name="Hansen K."/>
            <person name="Keifenheim D."/>
            <person name="Levin J.Z."/>
            <person name="Mosher R.A."/>
            <person name="Mueller C.A."/>
            <person name="Pfiffner J."/>
            <person name="Priest M."/>
            <person name="Russ C."/>
            <person name="Smialowska A."/>
            <person name="Swoboda P."/>
            <person name="Sykes S.M."/>
            <person name="Vaughn M."/>
            <person name="Vengrova S."/>
            <person name="Yoder R."/>
            <person name="Zeng Q."/>
            <person name="Allshire R."/>
            <person name="Baulcombe D."/>
            <person name="Birren B.W."/>
            <person name="Brown W."/>
            <person name="Ekwall K."/>
            <person name="Kellis M."/>
            <person name="Leatherwood J."/>
            <person name="Levin H."/>
            <person name="Margalit H."/>
            <person name="Martienssen R."/>
            <person name="Nieduszynski C.A."/>
            <person name="Spatafora J.W."/>
            <person name="Friedman N."/>
            <person name="Dalgaard J.Z."/>
            <person name="Baumann P."/>
            <person name="Niki H."/>
            <person name="Regev A."/>
            <person name="Nusbaum C."/>
        </authorList>
    </citation>
    <scope>NUCLEOTIDE SEQUENCE [LARGE SCALE GENOMIC DNA]</scope>
    <source>
        <strain evidence="7">yFS275 / FY16936</strain>
    </source>
</reference>
<evidence type="ECO:0000256" key="1">
    <source>
        <dbReference type="ARBA" id="ARBA00004123"/>
    </source>
</evidence>
<evidence type="ECO:0000256" key="3">
    <source>
        <dbReference type="SAM" id="MobiDB-lite"/>
    </source>
</evidence>
<keyword evidence="7" id="KW-1185">Reference proteome</keyword>
<protein>
    <submittedName>
        <fullName evidence="5">DNA polymerase epsilon subunit Dpb3</fullName>
    </submittedName>
</protein>
<accession>B6JX31</accession>
<dbReference type="GO" id="GO:0016251">
    <property type="term" value="F:RNA polymerase II general transcription initiation factor activity"/>
    <property type="evidence" value="ECO:0000318"/>
    <property type="project" value="GO_Central"/>
</dbReference>